<proteinExistence type="predicted"/>
<dbReference type="PANTHER" id="PTHR39441:SF1">
    <property type="entry name" value="DUF2252 DOMAIN-CONTAINING PROTEIN"/>
    <property type="match status" value="1"/>
</dbReference>
<evidence type="ECO:0000313" key="2">
    <source>
        <dbReference type="EMBL" id="RJQ87227.1"/>
    </source>
</evidence>
<sequence>MAAKTEGGVRTRPARRAPGKGSLPAGAVEHLSRAARVARGRDARAVAPLESHADFTPGGARDPIGLLSGQAESRVAELVPVRHGRMLVSPFTFYRGAALPMAADLATTPTSGLWVQLCGDAHLSNFGAFASPERRLVFDVNDFDETLPGPFEWDLKRLAASLEVAGRDNGFPAKARREIVLAAAESYRTAMGGFAEQPLLQVWYAHLDIEKTISDVRSQLKAHGYKAAKKMLAKAHTKDSTKAMGKLTTLVEGRRRIISDPPMIVPIEELFSDVDAGQLYDEIHTVLGKYRRTLQSDRRHLLEQFTLVQVARKVVGVGSVGTRAWILLMDGGGGVEPLFLQAKEAQPSVLAEYCGRSRYGNQGERAVAGQHLMQAESDIFLGWTRVAGPDGVNRDFYVRQLKDWKFSFPIEQAIPSGLRVYAGLCGWTLARAHARSGDRIALAAYLDGSDAFDHAIADFAETYADQNERDYAAFGAAVKAGKVEAATEI</sequence>
<evidence type="ECO:0000256" key="1">
    <source>
        <dbReference type="SAM" id="MobiDB-lite"/>
    </source>
</evidence>
<name>A0A419I6R2_9PSEU</name>
<keyword evidence="3" id="KW-1185">Reference proteome</keyword>
<dbReference type="AlphaFoldDB" id="A0A419I6R2"/>
<comment type="caution">
    <text evidence="2">The sequence shown here is derived from an EMBL/GenBank/DDBJ whole genome shotgun (WGS) entry which is preliminary data.</text>
</comment>
<feature type="region of interest" description="Disordered" evidence="1">
    <location>
        <begin position="1"/>
        <end position="26"/>
    </location>
</feature>
<dbReference type="EMBL" id="QZFV01000069">
    <property type="protein sequence ID" value="RJQ87227.1"/>
    <property type="molecule type" value="Genomic_DNA"/>
</dbReference>
<evidence type="ECO:0000313" key="3">
    <source>
        <dbReference type="Proteomes" id="UP000285112"/>
    </source>
</evidence>
<organism evidence="2 3">
    <name type="scientific">Amycolatopsis panacis</name>
    <dbReference type="NCBI Taxonomy" id="2340917"/>
    <lineage>
        <taxon>Bacteria</taxon>
        <taxon>Bacillati</taxon>
        <taxon>Actinomycetota</taxon>
        <taxon>Actinomycetes</taxon>
        <taxon>Pseudonocardiales</taxon>
        <taxon>Pseudonocardiaceae</taxon>
        <taxon>Amycolatopsis</taxon>
    </lineage>
</organism>
<dbReference type="OrthoDB" id="1491115at2"/>
<dbReference type="PANTHER" id="PTHR39441">
    <property type="entry name" value="DUF2252 DOMAIN-CONTAINING PROTEIN"/>
    <property type="match status" value="1"/>
</dbReference>
<protein>
    <submittedName>
        <fullName evidence="2">DUF2252 domain-containing protein</fullName>
    </submittedName>
</protein>
<reference evidence="2 3" key="1">
    <citation type="submission" date="2018-09" db="EMBL/GenBank/DDBJ databases">
        <title>YIM PH 21725 draft genome.</title>
        <authorList>
            <person name="Miao C."/>
        </authorList>
    </citation>
    <scope>NUCLEOTIDE SEQUENCE [LARGE SCALE GENOMIC DNA]</scope>
    <source>
        <strain evidence="3">YIM PH21725</strain>
    </source>
</reference>
<dbReference type="Proteomes" id="UP000285112">
    <property type="component" value="Unassembled WGS sequence"/>
</dbReference>
<dbReference type="InterPro" id="IPR018721">
    <property type="entry name" value="DUF2252"/>
</dbReference>
<dbReference type="Pfam" id="PF10009">
    <property type="entry name" value="DUF2252"/>
    <property type="match status" value="1"/>
</dbReference>
<accession>A0A419I6R2</accession>
<gene>
    <name evidence="2" type="ORF">D5S19_09815</name>
</gene>